<name>A0AAX4HDR1_9ASCO</name>
<proteinExistence type="predicted"/>
<sequence length="101" mass="11614">MAKSLRSKPKLRAKSIKRKAEFSNFVNDRDLRLAEKIQANLEKQKAKKEQEKAESSQDKPAEEQKYQPIDFKSISTAGGKRNSKGERKKGKKGKKSKFLNY</sequence>
<dbReference type="GeneID" id="88175113"/>
<keyword evidence="4" id="KW-1185">Reference proteome</keyword>
<dbReference type="RefSeq" id="XP_062879071.1">
    <property type="nucleotide sequence ID" value="XM_063023001.1"/>
</dbReference>
<feature type="domain" description="DUF2423" evidence="2">
    <location>
        <begin position="1"/>
        <end position="44"/>
    </location>
</feature>
<evidence type="ECO:0000313" key="3">
    <source>
        <dbReference type="EMBL" id="WPK26690.1"/>
    </source>
</evidence>
<dbReference type="PANTHER" id="PTHR28219">
    <property type="entry name" value="UPF0642 PROTEIN YBL028C"/>
    <property type="match status" value="1"/>
</dbReference>
<dbReference type="InterPro" id="IPR019434">
    <property type="entry name" value="DUF2423"/>
</dbReference>
<feature type="compositionally biased region" description="Basic residues" evidence="1">
    <location>
        <begin position="86"/>
        <end position="101"/>
    </location>
</feature>
<dbReference type="Proteomes" id="UP001338582">
    <property type="component" value="Chromosome 5"/>
</dbReference>
<evidence type="ECO:0000256" key="1">
    <source>
        <dbReference type="SAM" id="MobiDB-lite"/>
    </source>
</evidence>
<evidence type="ECO:0000259" key="2">
    <source>
        <dbReference type="Pfam" id="PF10338"/>
    </source>
</evidence>
<protein>
    <recommendedName>
        <fullName evidence="2">DUF2423 domain-containing protein</fullName>
    </recommendedName>
</protein>
<reference evidence="3 4" key="1">
    <citation type="submission" date="2023-10" db="EMBL/GenBank/DDBJ databases">
        <title>Draft Genome Sequence of Candida saopaulonensis from a very Premature Infant with Sepsis.</title>
        <authorList>
            <person name="Ning Y."/>
            <person name="Dai R."/>
            <person name="Xiao M."/>
            <person name="Xu Y."/>
            <person name="Yan Q."/>
            <person name="Zhang L."/>
        </authorList>
    </citation>
    <scope>NUCLEOTIDE SEQUENCE [LARGE SCALE GENOMIC DNA]</scope>
    <source>
        <strain evidence="3 4">19XY460</strain>
    </source>
</reference>
<feature type="compositionally biased region" description="Basic and acidic residues" evidence="1">
    <location>
        <begin position="42"/>
        <end position="65"/>
    </location>
</feature>
<feature type="region of interest" description="Disordered" evidence="1">
    <location>
        <begin position="42"/>
        <end position="101"/>
    </location>
</feature>
<dbReference type="KEGG" id="asau:88175113"/>
<dbReference type="PANTHER" id="PTHR28219:SF1">
    <property type="entry name" value="UPF0642 PROTEIN YBL028C"/>
    <property type="match status" value="1"/>
</dbReference>
<accession>A0AAX4HDR1</accession>
<dbReference type="EMBL" id="CP138898">
    <property type="protein sequence ID" value="WPK26690.1"/>
    <property type="molecule type" value="Genomic_DNA"/>
</dbReference>
<dbReference type="AlphaFoldDB" id="A0AAX4HDR1"/>
<dbReference type="GO" id="GO:0030687">
    <property type="term" value="C:preribosome, large subunit precursor"/>
    <property type="evidence" value="ECO:0007669"/>
    <property type="project" value="TreeGrafter"/>
</dbReference>
<evidence type="ECO:0000313" key="4">
    <source>
        <dbReference type="Proteomes" id="UP001338582"/>
    </source>
</evidence>
<organism evidence="3 4">
    <name type="scientific">Australozyma saopauloensis</name>
    <dbReference type="NCBI Taxonomy" id="291208"/>
    <lineage>
        <taxon>Eukaryota</taxon>
        <taxon>Fungi</taxon>
        <taxon>Dikarya</taxon>
        <taxon>Ascomycota</taxon>
        <taxon>Saccharomycotina</taxon>
        <taxon>Pichiomycetes</taxon>
        <taxon>Metschnikowiaceae</taxon>
        <taxon>Australozyma</taxon>
    </lineage>
</organism>
<gene>
    <name evidence="3" type="ORF">PUMCH_004050</name>
</gene>
<dbReference type="Pfam" id="PF10338">
    <property type="entry name" value="YBL028C_N"/>
    <property type="match status" value="1"/>
</dbReference>